<gene>
    <name evidence="2" type="ORF">DEO72_LG10g3314</name>
</gene>
<dbReference type="AlphaFoldDB" id="A0A4D6NHC4"/>
<proteinExistence type="predicted"/>
<dbReference type="Proteomes" id="UP000501690">
    <property type="component" value="Linkage Group LG10"/>
</dbReference>
<dbReference type="EMBL" id="CP039354">
    <property type="protein sequence ID" value="QCE12074.1"/>
    <property type="molecule type" value="Genomic_DNA"/>
</dbReference>
<evidence type="ECO:0000256" key="1">
    <source>
        <dbReference type="SAM" id="MobiDB-lite"/>
    </source>
</evidence>
<evidence type="ECO:0000313" key="2">
    <source>
        <dbReference type="EMBL" id="QCE12074.1"/>
    </source>
</evidence>
<protein>
    <submittedName>
        <fullName evidence="2">Uncharacterized protein</fullName>
    </submittedName>
</protein>
<name>A0A4D6NHC4_VIGUN</name>
<accession>A0A4D6NHC4</accession>
<evidence type="ECO:0000313" key="3">
    <source>
        <dbReference type="Proteomes" id="UP000501690"/>
    </source>
</evidence>
<organism evidence="2 3">
    <name type="scientific">Vigna unguiculata</name>
    <name type="common">Cowpea</name>
    <dbReference type="NCBI Taxonomy" id="3917"/>
    <lineage>
        <taxon>Eukaryota</taxon>
        <taxon>Viridiplantae</taxon>
        <taxon>Streptophyta</taxon>
        <taxon>Embryophyta</taxon>
        <taxon>Tracheophyta</taxon>
        <taxon>Spermatophyta</taxon>
        <taxon>Magnoliopsida</taxon>
        <taxon>eudicotyledons</taxon>
        <taxon>Gunneridae</taxon>
        <taxon>Pentapetalae</taxon>
        <taxon>rosids</taxon>
        <taxon>fabids</taxon>
        <taxon>Fabales</taxon>
        <taxon>Fabaceae</taxon>
        <taxon>Papilionoideae</taxon>
        <taxon>50 kb inversion clade</taxon>
        <taxon>NPAAA clade</taxon>
        <taxon>indigoferoid/millettioid clade</taxon>
        <taxon>Phaseoleae</taxon>
        <taxon>Vigna</taxon>
    </lineage>
</organism>
<reference evidence="2 3" key="1">
    <citation type="submission" date="2019-04" db="EMBL/GenBank/DDBJ databases">
        <title>An improved genome assembly and genetic linkage map for asparagus bean, Vigna unguiculata ssp. sesquipedialis.</title>
        <authorList>
            <person name="Xia Q."/>
            <person name="Zhang R."/>
            <person name="Dong Y."/>
        </authorList>
    </citation>
    <scope>NUCLEOTIDE SEQUENCE [LARGE SCALE GENOMIC DNA]</scope>
    <source>
        <tissue evidence="2">Leaf</tissue>
    </source>
</reference>
<keyword evidence="3" id="KW-1185">Reference proteome</keyword>
<sequence length="112" mass="12794">MEAHHAQLITPRNMAPETQSTKVTHFPHEETIVMKKHMGVKVYRNANEQNPRILQEVNQQGGNIQRVDDMEDEIGVTHTELEGDYEVMRDGGVMDLHLMSRPEMKCGISQQA</sequence>
<feature type="region of interest" description="Disordered" evidence="1">
    <location>
        <begin position="1"/>
        <end position="20"/>
    </location>
</feature>